<dbReference type="Proteomes" id="UP000024635">
    <property type="component" value="Unassembled WGS sequence"/>
</dbReference>
<accession>A0A016VIH3</accession>
<gene>
    <name evidence="2" type="primary">Acey_s0009.g594</name>
    <name evidence="2" type="ORF">Y032_0009g594</name>
</gene>
<dbReference type="EMBL" id="JARK01001345">
    <property type="protein sequence ID" value="EYC27235.1"/>
    <property type="molecule type" value="Genomic_DNA"/>
</dbReference>
<keyword evidence="1" id="KW-0732">Signal</keyword>
<proteinExistence type="predicted"/>
<dbReference type="AlphaFoldDB" id="A0A016VIH3"/>
<feature type="signal peptide" evidence="1">
    <location>
        <begin position="1"/>
        <end position="16"/>
    </location>
</feature>
<evidence type="ECO:0000256" key="1">
    <source>
        <dbReference type="SAM" id="SignalP"/>
    </source>
</evidence>
<reference evidence="3" key="1">
    <citation type="journal article" date="2015" name="Nat. Genet.">
        <title>The genome and transcriptome of the zoonotic hookworm Ancylostoma ceylanicum identify infection-specific gene families.</title>
        <authorList>
            <person name="Schwarz E.M."/>
            <person name="Hu Y."/>
            <person name="Antoshechkin I."/>
            <person name="Miller M.M."/>
            <person name="Sternberg P.W."/>
            <person name="Aroian R.V."/>
        </authorList>
    </citation>
    <scope>NUCLEOTIDE SEQUENCE</scope>
    <source>
        <strain evidence="3">HY135</strain>
    </source>
</reference>
<name>A0A016VIH3_9BILA</name>
<comment type="caution">
    <text evidence="2">The sequence shown here is derived from an EMBL/GenBank/DDBJ whole genome shotgun (WGS) entry which is preliminary data.</text>
</comment>
<protein>
    <submittedName>
        <fullName evidence="2">Uncharacterized protein</fullName>
    </submittedName>
</protein>
<evidence type="ECO:0000313" key="3">
    <source>
        <dbReference type="Proteomes" id="UP000024635"/>
    </source>
</evidence>
<keyword evidence="3" id="KW-1185">Reference proteome</keyword>
<feature type="chain" id="PRO_5001489498" evidence="1">
    <location>
        <begin position="17"/>
        <end position="69"/>
    </location>
</feature>
<evidence type="ECO:0000313" key="2">
    <source>
        <dbReference type="EMBL" id="EYC27235.1"/>
    </source>
</evidence>
<organism evidence="2 3">
    <name type="scientific">Ancylostoma ceylanicum</name>
    <dbReference type="NCBI Taxonomy" id="53326"/>
    <lineage>
        <taxon>Eukaryota</taxon>
        <taxon>Metazoa</taxon>
        <taxon>Ecdysozoa</taxon>
        <taxon>Nematoda</taxon>
        <taxon>Chromadorea</taxon>
        <taxon>Rhabditida</taxon>
        <taxon>Rhabditina</taxon>
        <taxon>Rhabditomorpha</taxon>
        <taxon>Strongyloidea</taxon>
        <taxon>Ancylostomatidae</taxon>
        <taxon>Ancylostomatinae</taxon>
        <taxon>Ancylostoma</taxon>
    </lineage>
</organism>
<sequence>MKTLVAVLSLCALAYTEYCPKMLSEIRQEDINDVETGEMLSIHLYSGGHIFSTPTILADRIFLHFSALL</sequence>